<evidence type="ECO:0000313" key="8">
    <source>
        <dbReference type="Proteomes" id="UP001596978"/>
    </source>
</evidence>
<gene>
    <name evidence="7" type="ORF">ACFQ1M_15710</name>
</gene>
<dbReference type="Pfam" id="PF00691">
    <property type="entry name" value="OmpA"/>
    <property type="match status" value="1"/>
</dbReference>
<reference evidence="8" key="1">
    <citation type="journal article" date="2019" name="Int. J. Syst. Evol. Microbiol.">
        <title>The Global Catalogue of Microorganisms (GCM) 10K type strain sequencing project: providing services to taxonomists for standard genome sequencing and annotation.</title>
        <authorList>
            <consortium name="The Broad Institute Genomics Platform"/>
            <consortium name="The Broad Institute Genome Sequencing Center for Infectious Disease"/>
            <person name="Wu L."/>
            <person name="Ma J."/>
        </authorList>
    </citation>
    <scope>NUCLEOTIDE SEQUENCE [LARGE SCALE GENOMIC DNA]</scope>
    <source>
        <strain evidence="8">CCUG 62952</strain>
    </source>
</reference>
<dbReference type="PANTHER" id="PTHR30329">
    <property type="entry name" value="STATOR ELEMENT OF FLAGELLAR MOTOR COMPLEX"/>
    <property type="match status" value="1"/>
</dbReference>
<organism evidence="7 8">
    <name type="scientific">Sungkyunkwania multivorans</name>
    <dbReference type="NCBI Taxonomy" id="1173618"/>
    <lineage>
        <taxon>Bacteria</taxon>
        <taxon>Pseudomonadati</taxon>
        <taxon>Bacteroidota</taxon>
        <taxon>Flavobacteriia</taxon>
        <taxon>Flavobacteriales</taxon>
        <taxon>Flavobacteriaceae</taxon>
        <taxon>Sungkyunkwania</taxon>
    </lineage>
</organism>
<dbReference type="PRINTS" id="PR01021">
    <property type="entry name" value="OMPADOMAIN"/>
</dbReference>
<dbReference type="InterPro" id="IPR036737">
    <property type="entry name" value="OmpA-like_sf"/>
</dbReference>
<dbReference type="InterPro" id="IPR011659">
    <property type="entry name" value="WD40"/>
</dbReference>
<dbReference type="Pfam" id="PF07676">
    <property type="entry name" value="PD40"/>
    <property type="match status" value="2"/>
</dbReference>
<keyword evidence="2 4" id="KW-0472">Membrane</keyword>
<protein>
    <submittedName>
        <fullName evidence="7">OmpA family protein</fullName>
    </submittedName>
</protein>
<feature type="chain" id="PRO_5045929161" evidence="5">
    <location>
        <begin position="24"/>
        <end position="547"/>
    </location>
</feature>
<dbReference type="CDD" id="cd07185">
    <property type="entry name" value="OmpA_C-like"/>
    <property type="match status" value="1"/>
</dbReference>
<keyword evidence="8" id="KW-1185">Reference proteome</keyword>
<dbReference type="InterPro" id="IPR006665">
    <property type="entry name" value="OmpA-like"/>
</dbReference>
<dbReference type="Proteomes" id="UP001596978">
    <property type="component" value="Unassembled WGS sequence"/>
</dbReference>
<dbReference type="SUPFAM" id="SSF82171">
    <property type="entry name" value="DPP6 N-terminal domain-like"/>
    <property type="match status" value="1"/>
</dbReference>
<dbReference type="RefSeq" id="WP_386409900.1">
    <property type="nucleotide sequence ID" value="NZ_JBHTJH010000017.1"/>
</dbReference>
<dbReference type="PANTHER" id="PTHR30329:SF21">
    <property type="entry name" value="LIPOPROTEIN YIAD-RELATED"/>
    <property type="match status" value="1"/>
</dbReference>
<evidence type="ECO:0000259" key="6">
    <source>
        <dbReference type="PROSITE" id="PS51123"/>
    </source>
</evidence>
<dbReference type="EMBL" id="JBHTJH010000017">
    <property type="protein sequence ID" value="MFD0863663.1"/>
    <property type="molecule type" value="Genomic_DNA"/>
</dbReference>
<comment type="caution">
    <text evidence="7">The sequence shown here is derived from an EMBL/GenBank/DDBJ whole genome shotgun (WGS) entry which is preliminary data.</text>
</comment>
<dbReference type="InterPro" id="IPR050330">
    <property type="entry name" value="Bact_OuterMem_StrucFunc"/>
</dbReference>
<dbReference type="Gene3D" id="2.60.40.1120">
    <property type="entry name" value="Carboxypeptidase-like, regulatory domain"/>
    <property type="match status" value="1"/>
</dbReference>
<dbReference type="SUPFAM" id="SSF49478">
    <property type="entry name" value="Cna protein B-type domain"/>
    <property type="match status" value="1"/>
</dbReference>
<dbReference type="PROSITE" id="PS51123">
    <property type="entry name" value="OMPA_2"/>
    <property type="match status" value="1"/>
</dbReference>
<feature type="domain" description="OmpA-like" evidence="6">
    <location>
        <begin position="428"/>
        <end position="547"/>
    </location>
</feature>
<comment type="subcellular location">
    <subcellularLocation>
        <location evidence="1">Cell outer membrane</location>
    </subcellularLocation>
</comment>
<evidence type="ECO:0000256" key="2">
    <source>
        <dbReference type="ARBA" id="ARBA00023136"/>
    </source>
</evidence>
<accession>A0ABW3D132</accession>
<evidence type="ECO:0000256" key="1">
    <source>
        <dbReference type="ARBA" id="ARBA00004442"/>
    </source>
</evidence>
<dbReference type="SUPFAM" id="SSF103088">
    <property type="entry name" value="OmpA-like"/>
    <property type="match status" value="1"/>
</dbReference>
<dbReference type="Gene3D" id="3.30.1330.60">
    <property type="entry name" value="OmpA-like domain"/>
    <property type="match status" value="1"/>
</dbReference>
<feature type="signal peptide" evidence="5">
    <location>
        <begin position="1"/>
        <end position="23"/>
    </location>
</feature>
<name>A0ABW3D132_9FLAO</name>
<keyword evidence="5" id="KW-0732">Signal</keyword>
<sequence length="547" mass="62050">MKNFLLNVALPLAIIVTSLPTLFAQGPVQEFTAEATLSPFGVYAPSASAEIIRELDPNGFKYNVKNLEVNTKYGEHSTSFFRKKLIYASSKKIGAFYAKKDKRTGEGFEDLYCAEIDFYGEALKSQNFSRVLNTRQEHEADATFNRDQSIIFFSRSDEADDYKQKIYRAELVNYQWTNFEKMEFNLDGFTYENPALSLDENTLYFASNMPGTLGGYDIFKVVMQEDGTFSKPINLGKNINTTKDEKYPYIAEDNGALYFSSDGHYNMGGMDIFESKITNDGTYNFPVNMGSSINSVSDDIAFMMDLTATGFFTSDRDGGKGGDDIYHFVRERVTQRLTLRAVEFNTDMPLPNAKVLVKDAYGRVVREALTDKNGYIDLGIIPYNSYTIEASKDGYKDLKTYFESDRGDRHTFEEALQMEQKDAEIVSLADKTIIEVEQIYFDFDKANIKDESTLTLNKIANILNQYPLMNIQIDAHTDARGTDAYNQTLSEKRAKATLDYLISKGIDQNRIIAVGHGESRPVHTCKKGCNETMHKENRRVEFVVLNM</sequence>
<keyword evidence="3" id="KW-0998">Cell outer membrane</keyword>
<evidence type="ECO:0000256" key="4">
    <source>
        <dbReference type="PROSITE-ProRule" id="PRU00473"/>
    </source>
</evidence>
<evidence type="ECO:0000313" key="7">
    <source>
        <dbReference type="EMBL" id="MFD0863663.1"/>
    </source>
</evidence>
<proteinExistence type="predicted"/>
<dbReference type="InterPro" id="IPR006664">
    <property type="entry name" value="OMP_bac"/>
</dbReference>
<evidence type="ECO:0000256" key="5">
    <source>
        <dbReference type="SAM" id="SignalP"/>
    </source>
</evidence>
<evidence type="ECO:0000256" key="3">
    <source>
        <dbReference type="ARBA" id="ARBA00023237"/>
    </source>
</evidence>